<dbReference type="SUPFAM" id="SSF56219">
    <property type="entry name" value="DNase I-like"/>
    <property type="match status" value="1"/>
</dbReference>
<dbReference type="AlphaFoldDB" id="A0AAE0AJ01"/>
<keyword evidence="3" id="KW-1185">Reference proteome</keyword>
<protein>
    <submittedName>
        <fullName evidence="2">Uncharacterized protein</fullName>
    </submittedName>
</protein>
<organism evidence="2 3">
    <name type="scientific">Dipteronia sinensis</name>
    <dbReference type="NCBI Taxonomy" id="43782"/>
    <lineage>
        <taxon>Eukaryota</taxon>
        <taxon>Viridiplantae</taxon>
        <taxon>Streptophyta</taxon>
        <taxon>Embryophyta</taxon>
        <taxon>Tracheophyta</taxon>
        <taxon>Spermatophyta</taxon>
        <taxon>Magnoliopsida</taxon>
        <taxon>eudicotyledons</taxon>
        <taxon>Gunneridae</taxon>
        <taxon>Pentapetalae</taxon>
        <taxon>rosids</taxon>
        <taxon>malvids</taxon>
        <taxon>Sapindales</taxon>
        <taxon>Sapindaceae</taxon>
        <taxon>Hippocastanoideae</taxon>
        <taxon>Acereae</taxon>
        <taxon>Dipteronia</taxon>
    </lineage>
</organism>
<dbReference type="Proteomes" id="UP001281410">
    <property type="component" value="Unassembled WGS sequence"/>
</dbReference>
<accession>A0AAE0AJ01</accession>
<name>A0AAE0AJ01_9ROSI</name>
<evidence type="ECO:0000313" key="2">
    <source>
        <dbReference type="EMBL" id="KAK3218309.1"/>
    </source>
</evidence>
<evidence type="ECO:0000313" key="3">
    <source>
        <dbReference type="Proteomes" id="UP001281410"/>
    </source>
</evidence>
<gene>
    <name evidence="2" type="ORF">Dsin_012279</name>
</gene>
<evidence type="ECO:0000256" key="1">
    <source>
        <dbReference type="SAM" id="MobiDB-lite"/>
    </source>
</evidence>
<dbReference type="Gene3D" id="3.60.10.10">
    <property type="entry name" value="Endonuclease/exonuclease/phosphatase"/>
    <property type="match status" value="1"/>
</dbReference>
<comment type="caution">
    <text evidence="2">The sequence shown here is derived from an EMBL/GenBank/DDBJ whole genome shotgun (WGS) entry which is preliminary data.</text>
</comment>
<proteinExistence type="predicted"/>
<dbReference type="InterPro" id="IPR036691">
    <property type="entry name" value="Endo/exonu/phosph_ase_sf"/>
</dbReference>
<feature type="region of interest" description="Disordered" evidence="1">
    <location>
        <begin position="109"/>
        <end position="128"/>
    </location>
</feature>
<dbReference type="EMBL" id="JANJYJ010000004">
    <property type="protein sequence ID" value="KAK3218309.1"/>
    <property type="molecule type" value="Genomic_DNA"/>
</dbReference>
<sequence length="358" mass="41255">MAGGLILTENVTEGLNGADQQFGLKIKCRSRKVRRAQKEIQRCQPYSQNDTECEEGEVKSFEDEARNLYGIELRAYLQAEQEEVDPPWERGYSYNKHNMKTRHFKGRELEGINEADNKKSLEKGRGLEDGSNNSRWCLEEEIAKMIETRTSKGVDFKATGNEVYVDDHWNVEDKVAKVIQTGVELGFDFNGDEMQVANVITRREVEDFSRFKERKNTFSWNVRRFGRIEKMRMVRKLVAFHKPIICFLQETKLRSFDHIIVKSLRDVVLSKGVGVEAVSSTGGLITMWNDRMFKATIPLLWCIGGDFNTVLDPLERKGGDCNKNSMKSFNDFILKAMVVDIPMHGIYFTCSNFRDRVS</sequence>
<reference evidence="2" key="1">
    <citation type="journal article" date="2023" name="Plant J.">
        <title>Genome sequences and population genomics provide insights into the demographic history, inbreeding, and mutation load of two 'living fossil' tree species of Dipteronia.</title>
        <authorList>
            <person name="Feng Y."/>
            <person name="Comes H.P."/>
            <person name="Chen J."/>
            <person name="Zhu S."/>
            <person name="Lu R."/>
            <person name="Zhang X."/>
            <person name="Li P."/>
            <person name="Qiu J."/>
            <person name="Olsen K.M."/>
            <person name="Qiu Y."/>
        </authorList>
    </citation>
    <scope>NUCLEOTIDE SEQUENCE</scope>
    <source>
        <strain evidence="2">NBL</strain>
    </source>
</reference>